<dbReference type="RefSeq" id="WP_011997962.1">
    <property type="nucleotide sequence ID" value="NC_009767.1"/>
</dbReference>
<dbReference type="Proteomes" id="UP000000263">
    <property type="component" value="Chromosome"/>
</dbReference>
<keyword evidence="2" id="KW-1185">Reference proteome</keyword>
<proteinExistence type="predicted"/>
<dbReference type="KEGG" id="rca:Rcas_0428"/>
<dbReference type="OrthoDB" id="1333924at2"/>
<dbReference type="HOGENOM" id="CLU_1165146_0_0_0"/>
<accession>A7NGH2</accession>
<name>A7NGH2_ROSCS</name>
<organism evidence="1 2">
    <name type="scientific">Roseiflexus castenholzii (strain DSM 13941 / HLO8)</name>
    <dbReference type="NCBI Taxonomy" id="383372"/>
    <lineage>
        <taxon>Bacteria</taxon>
        <taxon>Bacillati</taxon>
        <taxon>Chloroflexota</taxon>
        <taxon>Chloroflexia</taxon>
        <taxon>Chloroflexales</taxon>
        <taxon>Roseiflexineae</taxon>
        <taxon>Roseiflexaceae</taxon>
        <taxon>Roseiflexus</taxon>
    </lineage>
</organism>
<dbReference type="EMBL" id="CP000804">
    <property type="protein sequence ID" value="ABU56559.1"/>
    <property type="molecule type" value="Genomic_DNA"/>
</dbReference>
<protein>
    <submittedName>
        <fullName evidence="1">Uncharacterized protein</fullName>
    </submittedName>
</protein>
<dbReference type="eggNOG" id="ENOG5032WVF">
    <property type="taxonomic scope" value="Bacteria"/>
</dbReference>
<evidence type="ECO:0000313" key="2">
    <source>
        <dbReference type="Proteomes" id="UP000000263"/>
    </source>
</evidence>
<gene>
    <name evidence="1" type="ordered locus">Rcas_0428</name>
</gene>
<dbReference type="AlphaFoldDB" id="A7NGH2"/>
<evidence type="ECO:0000313" key="1">
    <source>
        <dbReference type="EMBL" id="ABU56559.1"/>
    </source>
</evidence>
<reference evidence="1 2" key="1">
    <citation type="submission" date="2007-08" db="EMBL/GenBank/DDBJ databases">
        <title>Complete sequence of Roseiflexus castenholzii DSM 13941.</title>
        <authorList>
            <consortium name="US DOE Joint Genome Institute"/>
            <person name="Copeland A."/>
            <person name="Lucas S."/>
            <person name="Lapidus A."/>
            <person name="Barry K."/>
            <person name="Glavina del Rio T."/>
            <person name="Dalin E."/>
            <person name="Tice H."/>
            <person name="Pitluck S."/>
            <person name="Thompson L.S."/>
            <person name="Brettin T."/>
            <person name="Bruce D."/>
            <person name="Detter J.C."/>
            <person name="Han C."/>
            <person name="Tapia R."/>
            <person name="Schmutz J."/>
            <person name="Larimer F."/>
            <person name="Land M."/>
            <person name="Hauser L."/>
            <person name="Kyrpides N."/>
            <person name="Mikhailova N."/>
            <person name="Bryant D.A."/>
            <person name="Hanada S."/>
            <person name="Tsukatani Y."/>
            <person name="Richardson P."/>
        </authorList>
    </citation>
    <scope>NUCLEOTIDE SEQUENCE [LARGE SCALE GENOMIC DNA]</scope>
    <source>
        <strain evidence="2">DSM 13941 / HLO8</strain>
    </source>
</reference>
<sequence length="238" mass="27701">MATWLERYRKGQHEQVWNEMMAAGERIRNEPLFSDALAVARETMRRARDNVEVLRARLERIGYRFAFPAEAVRPPRPDVHRCIEELERRVGPMPLALRAWYEIVGSVNFIGYHPQWAEYSYTDPMVVDPIDMALEEYSIWREACREFGREAMGPYHAPLAPDYYHKTDIASAPHRSVVVYRIILPNPAADAPVRDEPHHTTFVDYLRTCFRWGGFPGFEYTDERPADLAHLVKGLKAI</sequence>